<proteinExistence type="predicted"/>
<dbReference type="CDD" id="cd07820">
    <property type="entry name" value="SRPBCC_3"/>
    <property type="match status" value="1"/>
</dbReference>
<dbReference type="Pfam" id="PF08338">
    <property type="entry name" value="DUF1731"/>
    <property type="match status" value="1"/>
</dbReference>
<dbReference type="AlphaFoldDB" id="A0A381NBD8"/>
<dbReference type="PANTHER" id="PTHR11092">
    <property type="entry name" value="SUGAR NUCLEOTIDE EPIMERASE RELATED"/>
    <property type="match status" value="1"/>
</dbReference>
<dbReference type="Gene3D" id="3.30.530.20">
    <property type="match status" value="1"/>
</dbReference>
<dbReference type="InterPro" id="IPR010099">
    <property type="entry name" value="SDR39U1"/>
</dbReference>
<evidence type="ECO:0000313" key="3">
    <source>
        <dbReference type="EMBL" id="SUZ50873.1"/>
    </source>
</evidence>
<organism evidence="3">
    <name type="scientific">marine metagenome</name>
    <dbReference type="NCBI Taxonomy" id="408172"/>
    <lineage>
        <taxon>unclassified sequences</taxon>
        <taxon>metagenomes</taxon>
        <taxon>ecological metagenomes</taxon>
    </lineage>
</organism>
<gene>
    <name evidence="3" type="ORF">METZ01_LOCUS3727</name>
</gene>
<dbReference type="SUPFAM" id="SSF55961">
    <property type="entry name" value="Bet v1-like"/>
    <property type="match status" value="1"/>
</dbReference>
<dbReference type="Gene3D" id="3.40.50.720">
    <property type="entry name" value="NAD(P)-binding Rossmann-like Domain"/>
    <property type="match status" value="1"/>
</dbReference>
<dbReference type="InterPro" id="IPR036291">
    <property type="entry name" value="NAD(P)-bd_dom_sf"/>
</dbReference>
<protein>
    <recommendedName>
        <fullName evidence="4">DUF1731 domain-containing protein</fullName>
    </recommendedName>
</protein>
<sequence>MILRYQSALEDPDPETVFGWHCRAGAFERLTPPWARVGLISRKGGIDDGGEVALRVHKGPCSFRWVLRHRDYVRGTQFCDEQISGPLSLWRHVHKFEPLEKQGTKLIDEIEVELPFRPFGTALEKGSIKRNLSRLFQFRYRRLFTDLERHAQYSALPRLTVAITGSSGLIGSNLASFLTTGGHKVIRLVRDRNALGEGKIYWNPREGDIDLEGLASADAVVNLAGVSIADRRWNTARKHSIRDSRIQSTSVLSRALASLRNGPKVLISGSGVGYYGNSAQLHIEEGTRQGGGFLAEVCGAWEQATEAADQAGLRVAHIRTGVVLSGAGGALHRMHLPFLMGLGGRLGSGRQFFSWIDIDDIVGAIHQILMSSDLEGPINVTAPHPVTNSAFTSALGSVLRRPTMIPIPKHAITTLFGEMGREALLEGQHVFPQKLTASGFRFFYEKPEESLRFQLGRMRKQPDTSHRPGHL</sequence>
<dbReference type="SUPFAM" id="SSF51735">
    <property type="entry name" value="NAD(P)-binding Rossmann-fold domains"/>
    <property type="match status" value="1"/>
</dbReference>
<dbReference type="EMBL" id="UINC01000194">
    <property type="protein sequence ID" value="SUZ50873.1"/>
    <property type="molecule type" value="Genomic_DNA"/>
</dbReference>
<dbReference type="PANTHER" id="PTHR11092:SF0">
    <property type="entry name" value="EPIMERASE FAMILY PROTEIN SDR39U1"/>
    <property type="match status" value="1"/>
</dbReference>
<evidence type="ECO:0000259" key="2">
    <source>
        <dbReference type="Pfam" id="PF08338"/>
    </source>
</evidence>
<accession>A0A381NBD8</accession>
<dbReference type="InterPro" id="IPR023393">
    <property type="entry name" value="START-like_dom_sf"/>
</dbReference>
<dbReference type="InterPro" id="IPR013549">
    <property type="entry name" value="DUF1731"/>
</dbReference>
<dbReference type="NCBIfam" id="TIGR01777">
    <property type="entry name" value="yfcH"/>
    <property type="match status" value="1"/>
</dbReference>
<feature type="domain" description="NAD-dependent epimerase/dehydratase" evidence="1">
    <location>
        <begin position="161"/>
        <end position="372"/>
    </location>
</feature>
<dbReference type="Pfam" id="PF01370">
    <property type="entry name" value="Epimerase"/>
    <property type="match status" value="1"/>
</dbReference>
<reference evidence="3" key="1">
    <citation type="submission" date="2018-05" db="EMBL/GenBank/DDBJ databases">
        <authorList>
            <person name="Lanie J.A."/>
            <person name="Ng W.-L."/>
            <person name="Kazmierczak K.M."/>
            <person name="Andrzejewski T.M."/>
            <person name="Davidsen T.M."/>
            <person name="Wayne K.J."/>
            <person name="Tettelin H."/>
            <person name="Glass J.I."/>
            <person name="Rusch D."/>
            <person name="Podicherti R."/>
            <person name="Tsui H.-C.T."/>
            <person name="Winkler M.E."/>
        </authorList>
    </citation>
    <scope>NUCLEOTIDE SEQUENCE</scope>
</reference>
<name>A0A381NBD8_9ZZZZ</name>
<feature type="domain" description="DUF1731" evidence="2">
    <location>
        <begin position="407"/>
        <end position="452"/>
    </location>
</feature>
<evidence type="ECO:0000259" key="1">
    <source>
        <dbReference type="Pfam" id="PF01370"/>
    </source>
</evidence>
<dbReference type="InterPro" id="IPR001509">
    <property type="entry name" value="Epimerase_deHydtase"/>
</dbReference>
<evidence type="ECO:0008006" key="4">
    <source>
        <dbReference type="Google" id="ProtNLM"/>
    </source>
</evidence>